<feature type="compositionally biased region" description="Polar residues" evidence="11">
    <location>
        <begin position="118"/>
        <end position="139"/>
    </location>
</feature>
<dbReference type="GO" id="GO:0045505">
    <property type="term" value="F:dynein intermediate chain binding"/>
    <property type="evidence" value="ECO:0007669"/>
    <property type="project" value="TreeGrafter"/>
</dbReference>
<comment type="caution">
    <text evidence="12">The sequence shown here is derived from an EMBL/GenBank/DDBJ whole genome shotgun (WGS) entry which is preliminary data.</text>
</comment>
<proteinExistence type="predicted"/>
<dbReference type="SUPFAM" id="SSF54648">
    <property type="entry name" value="DLC"/>
    <property type="match status" value="1"/>
</dbReference>
<evidence type="ECO:0000313" key="14">
    <source>
        <dbReference type="Proteomes" id="UP000663829"/>
    </source>
</evidence>
<evidence type="ECO:0000256" key="7">
    <source>
        <dbReference type="ARBA" id="ARBA00022816"/>
    </source>
</evidence>
<evidence type="ECO:0000256" key="4">
    <source>
        <dbReference type="ARBA" id="ARBA00022448"/>
    </source>
</evidence>
<keyword evidence="9" id="KW-0206">Cytoskeleton</keyword>
<evidence type="ECO:0000313" key="13">
    <source>
        <dbReference type="EMBL" id="CAF3749995.1"/>
    </source>
</evidence>
<evidence type="ECO:0000256" key="3">
    <source>
        <dbReference type="ARBA" id="ARBA00015062"/>
    </source>
</evidence>
<evidence type="ECO:0000256" key="2">
    <source>
        <dbReference type="ARBA" id="ARBA00004245"/>
    </source>
</evidence>
<evidence type="ECO:0000313" key="12">
    <source>
        <dbReference type="EMBL" id="CAF0977174.1"/>
    </source>
</evidence>
<evidence type="ECO:0000256" key="8">
    <source>
        <dbReference type="ARBA" id="ARBA00022927"/>
    </source>
</evidence>
<dbReference type="GO" id="GO:0051028">
    <property type="term" value="P:mRNA transport"/>
    <property type="evidence" value="ECO:0007669"/>
    <property type="project" value="UniProtKB-KW"/>
</dbReference>
<feature type="compositionally biased region" description="Polar residues" evidence="11">
    <location>
        <begin position="79"/>
        <end position="110"/>
    </location>
</feature>
<protein>
    <recommendedName>
        <fullName evidence="3">Dynein light chain 1, cytoplasmic</fullName>
    </recommendedName>
</protein>
<name>A0A814EV16_9BILA</name>
<keyword evidence="14" id="KW-1185">Reference proteome</keyword>
<keyword evidence="4" id="KW-0813">Transport</keyword>
<dbReference type="GO" id="GO:0005874">
    <property type="term" value="C:microtubule"/>
    <property type="evidence" value="ECO:0007669"/>
    <property type="project" value="UniProtKB-KW"/>
</dbReference>
<reference evidence="12" key="1">
    <citation type="submission" date="2021-02" db="EMBL/GenBank/DDBJ databases">
        <authorList>
            <person name="Nowell W R."/>
        </authorList>
    </citation>
    <scope>NUCLEOTIDE SEQUENCE</scope>
</reference>
<comment type="subcellular location">
    <subcellularLocation>
        <location evidence="2">Cytoplasm</location>
        <location evidence="2">Cytoskeleton</location>
    </subcellularLocation>
    <subcellularLocation>
        <location evidence="1">Nucleus</location>
    </subcellularLocation>
</comment>
<evidence type="ECO:0000256" key="11">
    <source>
        <dbReference type="SAM" id="MobiDB-lite"/>
    </source>
</evidence>
<evidence type="ECO:0000256" key="5">
    <source>
        <dbReference type="ARBA" id="ARBA00022490"/>
    </source>
</evidence>
<evidence type="ECO:0000256" key="9">
    <source>
        <dbReference type="ARBA" id="ARBA00023212"/>
    </source>
</evidence>
<organism evidence="12 14">
    <name type="scientific">Didymodactylos carnosus</name>
    <dbReference type="NCBI Taxonomy" id="1234261"/>
    <lineage>
        <taxon>Eukaryota</taxon>
        <taxon>Metazoa</taxon>
        <taxon>Spiralia</taxon>
        <taxon>Gnathifera</taxon>
        <taxon>Rotifera</taxon>
        <taxon>Eurotatoria</taxon>
        <taxon>Bdelloidea</taxon>
        <taxon>Philodinida</taxon>
        <taxon>Philodinidae</taxon>
        <taxon>Didymodactylos</taxon>
    </lineage>
</organism>
<feature type="compositionally biased region" description="Basic and acidic residues" evidence="11">
    <location>
        <begin position="144"/>
        <end position="156"/>
    </location>
</feature>
<sequence>MYTSTYSSSSSPITNQLQQQRSTTTYYQQLPTENYLQPQTLTSSSISTRNQNHSPTVNIDKVRHSSSQYQQPQSYPSSNHRLSPNMTQTTTSAKTYTINNSDNDSFNIRDNSARGYPVNSNLNRYDTSAYSSSWRTGPTSYGFESKRSDNDSRSNEQYRSSNSRYDSGDGASSYRLGVSGNGARSHSYDDLLNEHTSRSQTFYNSPRQGNGGGDVNRNIFSTSHQQQFDAIDNELIVKSTDLSATQEQEMLELIRTAFRKYDIQNQREIAGFLKRGADKTFQSCWHCIVGKQFSSYVTHEMNGFIYLTKGPLSILLFKSGY</sequence>
<dbReference type="GO" id="GO:0005868">
    <property type="term" value="C:cytoplasmic dynein complex"/>
    <property type="evidence" value="ECO:0007669"/>
    <property type="project" value="TreeGrafter"/>
</dbReference>
<dbReference type="GO" id="GO:0007017">
    <property type="term" value="P:microtubule-based process"/>
    <property type="evidence" value="ECO:0007669"/>
    <property type="project" value="InterPro"/>
</dbReference>
<dbReference type="InterPro" id="IPR001372">
    <property type="entry name" value="Dynein_light_chain_typ-1/2"/>
</dbReference>
<keyword evidence="6" id="KW-0493">Microtubule</keyword>
<keyword evidence="10" id="KW-0539">Nucleus</keyword>
<dbReference type="Proteomes" id="UP000663829">
    <property type="component" value="Unassembled WGS sequence"/>
</dbReference>
<dbReference type="OrthoDB" id="10033309at2759"/>
<keyword evidence="7" id="KW-0509">mRNA transport</keyword>
<evidence type="ECO:0000256" key="1">
    <source>
        <dbReference type="ARBA" id="ARBA00004123"/>
    </source>
</evidence>
<gene>
    <name evidence="12" type="ORF">GPM918_LOCUS12554</name>
    <name evidence="13" type="ORF">SRO942_LOCUS12554</name>
</gene>
<dbReference type="EMBL" id="CAJNOQ010002763">
    <property type="protein sequence ID" value="CAF0977174.1"/>
    <property type="molecule type" value="Genomic_DNA"/>
</dbReference>
<dbReference type="Gene3D" id="3.30.740.10">
    <property type="entry name" value="Protein Inhibitor Of Neuronal Nitric Oxide Synthase"/>
    <property type="match status" value="1"/>
</dbReference>
<dbReference type="FunFam" id="3.30.740.10:FF:000005">
    <property type="entry name" value="Dynein light chain"/>
    <property type="match status" value="1"/>
</dbReference>
<evidence type="ECO:0000256" key="10">
    <source>
        <dbReference type="ARBA" id="ARBA00023242"/>
    </source>
</evidence>
<dbReference type="PANTHER" id="PTHR11886:SF35">
    <property type="entry name" value="DYNEIN LIGHT CHAIN"/>
    <property type="match status" value="1"/>
</dbReference>
<dbReference type="Pfam" id="PF01221">
    <property type="entry name" value="Dynein_light"/>
    <property type="match status" value="1"/>
</dbReference>
<feature type="region of interest" description="Disordered" evidence="11">
    <location>
        <begin position="63"/>
        <end position="180"/>
    </location>
</feature>
<keyword evidence="5" id="KW-0963">Cytoplasm</keyword>
<keyword evidence="8" id="KW-0653">Protein transport</keyword>
<evidence type="ECO:0000256" key="6">
    <source>
        <dbReference type="ARBA" id="ARBA00022701"/>
    </source>
</evidence>
<dbReference type="SMART" id="SM01375">
    <property type="entry name" value="Dynein_light"/>
    <property type="match status" value="1"/>
</dbReference>
<feature type="compositionally biased region" description="Low complexity" evidence="11">
    <location>
        <begin position="65"/>
        <end position="78"/>
    </location>
</feature>
<dbReference type="EMBL" id="CAJOBC010002763">
    <property type="protein sequence ID" value="CAF3749995.1"/>
    <property type="molecule type" value="Genomic_DNA"/>
</dbReference>
<dbReference type="GO" id="GO:0015031">
    <property type="term" value="P:protein transport"/>
    <property type="evidence" value="ECO:0007669"/>
    <property type="project" value="UniProtKB-KW"/>
</dbReference>
<dbReference type="GO" id="GO:0005634">
    <property type="term" value="C:nucleus"/>
    <property type="evidence" value="ECO:0007669"/>
    <property type="project" value="UniProtKB-SubCell"/>
</dbReference>
<accession>A0A814EV16</accession>
<dbReference type="Proteomes" id="UP000681722">
    <property type="component" value="Unassembled WGS sequence"/>
</dbReference>
<dbReference type="InterPro" id="IPR037177">
    <property type="entry name" value="DLC_sf"/>
</dbReference>
<feature type="region of interest" description="Disordered" evidence="11">
    <location>
        <begin position="1"/>
        <end position="24"/>
    </location>
</feature>
<dbReference type="AlphaFoldDB" id="A0A814EV16"/>
<dbReference type="PANTHER" id="PTHR11886">
    <property type="entry name" value="DYNEIN LIGHT CHAIN"/>
    <property type="match status" value="1"/>
</dbReference>